<dbReference type="Pfam" id="PF01076">
    <property type="entry name" value="Mob_Pre"/>
    <property type="match status" value="1"/>
</dbReference>
<name>A0A142BVK7_9BACT</name>
<feature type="coiled-coil region" evidence="1">
    <location>
        <begin position="265"/>
        <end position="299"/>
    </location>
</feature>
<dbReference type="GO" id="GO:0003677">
    <property type="term" value="F:DNA binding"/>
    <property type="evidence" value="ECO:0007669"/>
    <property type="project" value="InterPro"/>
</dbReference>
<dbReference type="AlphaFoldDB" id="A0A142BVK7"/>
<dbReference type="GO" id="GO:0006310">
    <property type="term" value="P:DNA recombination"/>
    <property type="evidence" value="ECO:0007669"/>
    <property type="project" value="InterPro"/>
</dbReference>
<dbReference type="EMBL" id="KU736867">
    <property type="protein sequence ID" value="AMP42145.1"/>
    <property type="molecule type" value="Genomic_DNA"/>
</dbReference>
<keyword evidence="1" id="KW-0175">Coiled coil</keyword>
<protein>
    <submittedName>
        <fullName evidence="3">Plasmid relaxase enzyme</fullName>
    </submittedName>
</protein>
<evidence type="ECO:0000256" key="2">
    <source>
        <dbReference type="SAM" id="MobiDB-lite"/>
    </source>
</evidence>
<sequence>MARGDGIDRTNARNMRLTETKIGNTQQHNEREKDSYVNQDIVLERTPLNVHFKTPSAGYREMFAQMEADGVISTRGIKEDAFRYGELVFDVNSAYFYNHGGYDFAKQFYTEAYKAAIKIVGGEQYILSAVMHADERNRAMSEALGEDVYHYHLHVVYIPVVEKEIRWTKRCKDKSLVGKVKETIMQVSMSKKWASKPILDETTGEPLRTAKGKPVLRKSYSVLQDDFFEHMRSAGYDDVERGERGSSEEHLTVTQFKTEREQERLAQLQEVSALAQVEADKKNKEAASAEKKAAQARAKLDDVAPLLKGMEKLAADFSDDPERTLPEAGPLESAKSYREKKAKPLWEKIVKVLRSVYRAYFDLKSKFERLQSAYDREVSKNGSLSARIYEVCAERDGLKGQVRDYERVRRAIGPEQADRILEAAYQQEQVEKEQKWGARSKIRVGAR</sequence>
<reference evidence="3" key="2">
    <citation type="submission" date="2016-02" db="EMBL/GenBank/DDBJ databases">
        <authorList>
            <person name="Wen L."/>
            <person name="He K."/>
            <person name="Yang H."/>
        </authorList>
    </citation>
    <scope>NUCLEOTIDE SEQUENCE</scope>
</reference>
<gene>
    <name evidence="3" type="primary">mob</name>
</gene>
<feature type="region of interest" description="Disordered" evidence="2">
    <location>
        <begin position="1"/>
        <end position="34"/>
    </location>
</feature>
<reference evidence="3" key="1">
    <citation type="journal article" date="2016" name="Appl. Environ. Microbiol.">
        <title>Diversity of the Tetracycline Mobilome within a Chinese Pig Manure Sample.</title>
        <authorList>
            <person name="Leclercq S.O."/>
            <person name="Wang C."/>
            <person name="Zhu Y."/>
            <person name="Wu H."/>
            <person name="Du X."/>
            <person name="Liu Z."/>
            <person name="Feng J."/>
        </authorList>
    </citation>
    <scope>NUCLEOTIDE SEQUENCE</scope>
</reference>
<dbReference type="CDD" id="cd17242">
    <property type="entry name" value="MobM_relaxase"/>
    <property type="match status" value="1"/>
</dbReference>
<dbReference type="InterPro" id="IPR001668">
    <property type="entry name" value="Mob_Pre"/>
</dbReference>
<evidence type="ECO:0000313" key="3">
    <source>
        <dbReference type="EMBL" id="AMP42145.1"/>
    </source>
</evidence>
<dbReference type="Gene3D" id="3.30.930.30">
    <property type="match status" value="1"/>
</dbReference>
<accession>A0A142BVK7</accession>
<evidence type="ECO:0000256" key="1">
    <source>
        <dbReference type="SAM" id="Coils"/>
    </source>
</evidence>
<proteinExistence type="predicted"/>
<organism evidence="3">
    <name type="scientific">uncultured bacterium IN-02</name>
    <dbReference type="NCBI Taxonomy" id="1805580"/>
    <lineage>
        <taxon>Bacteria</taxon>
        <taxon>environmental samples</taxon>
    </lineage>
</organism>
<feature type="compositionally biased region" description="Basic and acidic residues" evidence="2">
    <location>
        <begin position="1"/>
        <end position="19"/>
    </location>
</feature>